<protein>
    <submittedName>
        <fullName evidence="4">Flavin reductase-like, FMN-binding</fullName>
    </submittedName>
</protein>
<sequence>MAHSIVRPGGEEDVQDMQRQFRAALSMFATGVAVITAPRQEGPPIGMTVASFNSVSLDPPLILFSVDRRSLSLADLRVAGSYAVNVLEETQHDMSNRFARANGDKWGWRDGAADPCSDPVLLPDALATFECEPYAQYDGGDHVIFVGRVTRHRARAQGRPLIFFGGRYHTLNGVHAPSA</sequence>
<evidence type="ECO:0000256" key="1">
    <source>
        <dbReference type="ARBA" id="ARBA00008898"/>
    </source>
</evidence>
<dbReference type="SMART" id="SM00903">
    <property type="entry name" value="Flavin_Reduct"/>
    <property type="match status" value="1"/>
</dbReference>
<dbReference type="Pfam" id="PF01613">
    <property type="entry name" value="Flavin_Reduct"/>
    <property type="match status" value="1"/>
</dbReference>
<dbReference type="OrthoDB" id="9792858at2"/>
<dbReference type="PANTHER" id="PTHR30466:SF11">
    <property type="entry name" value="FLAVIN-DEPENDENT MONOOXYGENASE, REDUCTASE SUBUNIT HSAB"/>
    <property type="match status" value="1"/>
</dbReference>
<dbReference type="Proteomes" id="UP000054770">
    <property type="component" value="Unassembled WGS sequence"/>
</dbReference>
<evidence type="ECO:0000313" key="5">
    <source>
        <dbReference type="Proteomes" id="UP000054770"/>
    </source>
</evidence>
<feature type="domain" description="Flavin reductase like" evidence="3">
    <location>
        <begin position="25"/>
        <end position="170"/>
    </location>
</feature>
<comment type="caution">
    <text evidence="4">The sequence shown here is derived from an EMBL/GenBank/DDBJ whole genome shotgun (WGS) entry which is preliminary data.</text>
</comment>
<keyword evidence="2" id="KW-0560">Oxidoreductase</keyword>
<proteinExistence type="inferred from homology"/>
<reference evidence="4" key="1">
    <citation type="submission" date="2016-01" db="EMBL/GenBank/DDBJ databases">
        <authorList>
            <person name="Peeters C."/>
        </authorList>
    </citation>
    <scope>NUCLEOTIDE SEQUENCE [LARGE SCALE GENOMIC DNA]</scope>
    <source>
        <strain evidence="4">LMG 22940</strain>
    </source>
</reference>
<dbReference type="RefSeq" id="WP_087643698.1">
    <property type="nucleotide sequence ID" value="NZ_FCON02000011.1"/>
</dbReference>
<name>A0A158GFQ7_9BURK</name>
<accession>A0A158GFQ7</accession>
<comment type="similarity">
    <text evidence="1">Belongs to the non-flavoprotein flavin reductase family.</text>
</comment>
<keyword evidence="5" id="KW-1185">Reference proteome</keyword>
<gene>
    <name evidence="4" type="ORF">AWB68_01487</name>
</gene>
<evidence type="ECO:0000256" key="2">
    <source>
        <dbReference type="ARBA" id="ARBA00023002"/>
    </source>
</evidence>
<dbReference type="Gene3D" id="2.30.110.10">
    <property type="entry name" value="Electron Transport, Fmn-binding Protein, Chain A"/>
    <property type="match status" value="1"/>
</dbReference>
<dbReference type="PANTHER" id="PTHR30466">
    <property type="entry name" value="FLAVIN REDUCTASE"/>
    <property type="match status" value="1"/>
</dbReference>
<dbReference type="EMBL" id="FCON02000011">
    <property type="protein sequence ID" value="SAL30230.1"/>
    <property type="molecule type" value="Genomic_DNA"/>
</dbReference>
<dbReference type="SUPFAM" id="SSF50475">
    <property type="entry name" value="FMN-binding split barrel"/>
    <property type="match status" value="1"/>
</dbReference>
<dbReference type="InterPro" id="IPR050268">
    <property type="entry name" value="NADH-dep_flavin_reductase"/>
</dbReference>
<dbReference type="AlphaFoldDB" id="A0A158GFQ7"/>
<organism evidence="4 5">
    <name type="scientific">Caballeronia choica</name>
    <dbReference type="NCBI Taxonomy" id="326476"/>
    <lineage>
        <taxon>Bacteria</taxon>
        <taxon>Pseudomonadati</taxon>
        <taxon>Pseudomonadota</taxon>
        <taxon>Betaproteobacteria</taxon>
        <taxon>Burkholderiales</taxon>
        <taxon>Burkholderiaceae</taxon>
        <taxon>Caballeronia</taxon>
    </lineage>
</organism>
<evidence type="ECO:0000259" key="3">
    <source>
        <dbReference type="SMART" id="SM00903"/>
    </source>
</evidence>
<dbReference type="InterPro" id="IPR002563">
    <property type="entry name" value="Flavin_Rdtase-like_dom"/>
</dbReference>
<evidence type="ECO:0000313" key="4">
    <source>
        <dbReference type="EMBL" id="SAL30230.1"/>
    </source>
</evidence>
<dbReference type="GO" id="GO:0042602">
    <property type="term" value="F:riboflavin reductase (NADPH) activity"/>
    <property type="evidence" value="ECO:0007669"/>
    <property type="project" value="TreeGrafter"/>
</dbReference>
<dbReference type="GO" id="GO:0010181">
    <property type="term" value="F:FMN binding"/>
    <property type="evidence" value="ECO:0007669"/>
    <property type="project" value="InterPro"/>
</dbReference>
<dbReference type="InterPro" id="IPR012349">
    <property type="entry name" value="Split_barrel_FMN-bd"/>
</dbReference>